<dbReference type="Pfam" id="PF20179">
    <property type="entry name" value="MSS51_C"/>
    <property type="match status" value="1"/>
</dbReference>
<dbReference type="GO" id="GO:0008270">
    <property type="term" value="F:zinc ion binding"/>
    <property type="evidence" value="ECO:0007669"/>
    <property type="project" value="UniProtKB-KW"/>
</dbReference>
<reference evidence="7" key="1">
    <citation type="submission" date="2025-08" db="UniProtKB">
        <authorList>
            <consortium name="RefSeq"/>
        </authorList>
    </citation>
    <scope>IDENTIFICATION</scope>
</reference>
<dbReference type="InterPro" id="IPR002893">
    <property type="entry name" value="Znf_MYND"/>
</dbReference>
<dbReference type="Gene3D" id="6.10.140.2220">
    <property type="match status" value="1"/>
</dbReference>
<name>A0A6P3Y6G3_DINQU</name>
<dbReference type="AlphaFoldDB" id="A0A6P3Y6G3"/>
<keyword evidence="2 4" id="KW-0863">Zinc-finger</keyword>
<evidence type="ECO:0000256" key="2">
    <source>
        <dbReference type="ARBA" id="ARBA00022771"/>
    </source>
</evidence>
<protein>
    <submittedName>
        <fullName evidence="7">Uncharacterized protein LOC106750235</fullName>
    </submittedName>
</protein>
<keyword evidence="6" id="KW-1185">Reference proteome</keyword>
<accession>A0A6P3Y6G3</accession>
<dbReference type="KEGG" id="dqu:106750235"/>
<evidence type="ECO:0000313" key="7">
    <source>
        <dbReference type="RefSeq" id="XP_014485913.1"/>
    </source>
</evidence>
<sequence length="330" mass="39437">MNCTIDYISILNCYTWIIKNKNYNKFFNPNVCHVCKRRNNGILISCKQCQMIYYCSTTHKSMHFRHHQKFCNYVSAIILEKQGTEWKSVRSSTLRWTESRNELLHVIQKRYPCDLQPYETQMITFAKSCRICHRQDLLYACEICYSDNYCETDMNEFHRLHKETCEKLRLCLSLELTRDMFTFHFVFSDFPEKGKPIDEMTKFIVRYIHNLRTSNEIWLDTDYFYSDYASGPLTLYYGMKNANLLDILKHKKTCVIHVLGSYIEGEYTRAWELLLHLLHKIKELTIHVIAPDLKAESGNVVLCSELFLSKYWSTLHREHVTHDCSILYWL</sequence>
<dbReference type="PROSITE" id="PS50865">
    <property type="entry name" value="ZF_MYND_2"/>
    <property type="match status" value="1"/>
</dbReference>
<evidence type="ECO:0000256" key="3">
    <source>
        <dbReference type="ARBA" id="ARBA00022833"/>
    </source>
</evidence>
<dbReference type="OrthoDB" id="5282002at2759"/>
<keyword evidence="1" id="KW-0479">Metal-binding</keyword>
<dbReference type="Proteomes" id="UP000515204">
    <property type="component" value="Unplaced"/>
</dbReference>
<dbReference type="Pfam" id="PF01753">
    <property type="entry name" value="zf-MYND"/>
    <property type="match status" value="1"/>
</dbReference>
<organism evidence="6 7">
    <name type="scientific">Dinoponera quadriceps</name>
    <name type="common">South American ant</name>
    <dbReference type="NCBI Taxonomy" id="609295"/>
    <lineage>
        <taxon>Eukaryota</taxon>
        <taxon>Metazoa</taxon>
        <taxon>Ecdysozoa</taxon>
        <taxon>Arthropoda</taxon>
        <taxon>Hexapoda</taxon>
        <taxon>Insecta</taxon>
        <taxon>Pterygota</taxon>
        <taxon>Neoptera</taxon>
        <taxon>Endopterygota</taxon>
        <taxon>Hymenoptera</taxon>
        <taxon>Apocrita</taxon>
        <taxon>Aculeata</taxon>
        <taxon>Formicoidea</taxon>
        <taxon>Formicidae</taxon>
        <taxon>Ponerinae</taxon>
        <taxon>Ponerini</taxon>
        <taxon>Dinoponera</taxon>
    </lineage>
</organism>
<evidence type="ECO:0000256" key="4">
    <source>
        <dbReference type="PROSITE-ProRule" id="PRU00134"/>
    </source>
</evidence>
<dbReference type="InterPro" id="IPR046824">
    <property type="entry name" value="Mss51-like_C"/>
</dbReference>
<feature type="domain" description="MYND-type" evidence="5">
    <location>
        <begin position="32"/>
        <end position="71"/>
    </location>
</feature>
<dbReference type="SUPFAM" id="SSF144232">
    <property type="entry name" value="HIT/MYND zinc finger-like"/>
    <property type="match status" value="1"/>
</dbReference>
<dbReference type="PANTHER" id="PTHR28069">
    <property type="entry name" value="GH20023P"/>
    <property type="match status" value="1"/>
</dbReference>
<evidence type="ECO:0000259" key="5">
    <source>
        <dbReference type="PROSITE" id="PS50865"/>
    </source>
</evidence>
<dbReference type="RefSeq" id="XP_014485913.1">
    <property type="nucleotide sequence ID" value="XM_014630427.1"/>
</dbReference>
<proteinExistence type="predicted"/>
<dbReference type="GeneID" id="106750235"/>
<evidence type="ECO:0000313" key="6">
    <source>
        <dbReference type="Proteomes" id="UP000515204"/>
    </source>
</evidence>
<gene>
    <name evidence="7" type="primary">LOC106750235</name>
</gene>
<dbReference type="PROSITE" id="PS01360">
    <property type="entry name" value="ZF_MYND_1"/>
    <property type="match status" value="1"/>
</dbReference>
<keyword evidence="3" id="KW-0862">Zinc</keyword>
<evidence type="ECO:0000256" key="1">
    <source>
        <dbReference type="ARBA" id="ARBA00022723"/>
    </source>
</evidence>